<gene>
    <name evidence="1" type="ORF">F441_02810</name>
</gene>
<proteinExistence type="predicted"/>
<organism evidence="1 2">
    <name type="scientific">Phytophthora nicotianae CJ01A1</name>
    <dbReference type="NCBI Taxonomy" id="1317063"/>
    <lineage>
        <taxon>Eukaryota</taxon>
        <taxon>Sar</taxon>
        <taxon>Stramenopiles</taxon>
        <taxon>Oomycota</taxon>
        <taxon>Peronosporomycetes</taxon>
        <taxon>Peronosporales</taxon>
        <taxon>Peronosporaceae</taxon>
        <taxon>Phytophthora</taxon>
    </lineage>
</organism>
<sequence length="106" mass="12179">MGITTPQIQTIILPQADYHGLYSDEHGPTDEVIAMAVSPLKLSLNFIPNTLWQQVAVDRYFAQNLTSRVNKMFGKQKTHGKKTKKMFMMQEARKPDIKPHEILRLI</sequence>
<accession>W2XNB1</accession>
<name>W2XNB1_PHYNI</name>
<dbReference type="OrthoDB" id="128268at2759"/>
<evidence type="ECO:0008006" key="3">
    <source>
        <dbReference type="Google" id="ProtNLM"/>
    </source>
</evidence>
<reference evidence="1 2" key="1">
    <citation type="submission" date="2013-11" db="EMBL/GenBank/DDBJ databases">
        <title>The Genome Sequence of Phytophthora parasitica CJ01A1.</title>
        <authorList>
            <consortium name="The Broad Institute Genomics Platform"/>
            <person name="Russ C."/>
            <person name="Tyler B."/>
            <person name="Panabieres F."/>
            <person name="Shan W."/>
            <person name="Tripathy S."/>
            <person name="Grunwald N."/>
            <person name="Machado M."/>
            <person name="Johnson C.S."/>
            <person name="Walker B."/>
            <person name="Young S.K."/>
            <person name="Zeng Q."/>
            <person name="Gargeya S."/>
            <person name="Fitzgerald M."/>
            <person name="Haas B."/>
            <person name="Abouelleil A."/>
            <person name="Allen A.W."/>
            <person name="Alvarado L."/>
            <person name="Arachchi H.M."/>
            <person name="Berlin A.M."/>
            <person name="Chapman S.B."/>
            <person name="Gainer-Dewar J."/>
            <person name="Goldberg J."/>
            <person name="Griggs A."/>
            <person name="Gujja S."/>
            <person name="Hansen M."/>
            <person name="Howarth C."/>
            <person name="Imamovic A."/>
            <person name="Ireland A."/>
            <person name="Larimer J."/>
            <person name="McCowan C."/>
            <person name="Murphy C."/>
            <person name="Pearson M."/>
            <person name="Poon T.W."/>
            <person name="Priest M."/>
            <person name="Roberts A."/>
            <person name="Saif S."/>
            <person name="Shea T."/>
            <person name="Sisk P."/>
            <person name="Sykes S."/>
            <person name="Wortman J."/>
            <person name="Nusbaum C."/>
            <person name="Birren B."/>
        </authorList>
    </citation>
    <scope>NUCLEOTIDE SEQUENCE [LARGE SCALE GENOMIC DNA]</scope>
    <source>
        <strain evidence="1 2">CJ01A1</strain>
    </source>
</reference>
<comment type="caution">
    <text evidence="1">The sequence shown here is derived from an EMBL/GenBank/DDBJ whole genome shotgun (WGS) entry which is preliminary data.</text>
</comment>
<dbReference type="Proteomes" id="UP000018958">
    <property type="component" value="Unassembled WGS sequence"/>
</dbReference>
<dbReference type="AlphaFoldDB" id="W2XNB1"/>
<protein>
    <recommendedName>
        <fullName evidence="3">PiggyBac transposable element-derived protein domain-containing protein</fullName>
    </recommendedName>
</protein>
<evidence type="ECO:0000313" key="1">
    <source>
        <dbReference type="EMBL" id="ETP24151.1"/>
    </source>
</evidence>
<evidence type="ECO:0000313" key="2">
    <source>
        <dbReference type="Proteomes" id="UP000018958"/>
    </source>
</evidence>
<dbReference type="EMBL" id="ANIX01000598">
    <property type="protein sequence ID" value="ETP24151.1"/>
    <property type="molecule type" value="Genomic_DNA"/>
</dbReference>